<gene>
    <name evidence="2" type="ORF">Agub_g13794</name>
</gene>
<name>A0AAD3E2E9_9CHLO</name>
<feature type="non-terminal residue" evidence="2">
    <location>
        <position position="205"/>
    </location>
</feature>
<sequence>VTFRGRVSGRPAPPGTTVPQYNDGGGGGGVSLLRGPMAARLMLECSLELLEVARTAPTLEVAALEPVAAEAATGAAADAGTASAAVAETASEVAAAAATLRVAVSELVAPRTGAGGEDAAPVAQVAAVASSERPYESSAAAVEGAVELAGAAAAPLSRLLSSPDWLGELPLQPPPREALRVSWGELLGASGAAAATATATATTTT</sequence>
<reference evidence="2 3" key="1">
    <citation type="journal article" date="2021" name="Sci. Rep.">
        <title>Genome sequencing of the multicellular alga Astrephomene provides insights into convergent evolution of germ-soma differentiation.</title>
        <authorList>
            <person name="Yamashita S."/>
            <person name="Yamamoto K."/>
            <person name="Matsuzaki R."/>
            <person name="Suzuki S."/>
            <person name="Yamaguchi H."/>
            <person name="Hirooka S."/>
            <person name="Minakuchi Y."/>
            <person name="Miyagishima S."/>
            <person name="Kawachi M."/>
            <person name="Toyoda A."/>
            <person name="Nozaki H."/>
        </authorList>
    </citation>
    <scope>NUCLEOTIDE SEQUENCE [LARGE SCALE GENOMIC DNA]</scope>
    <source>
        <strain evidence="2 3">NIES-4017</strain>
    </source>
</reference>
<protein>
    <submittedName>
        <fullName evidence="2">Uncharacterized protein</fullName>
    </submittedName>
</protein>
<accession>A0AAD3E2E9</accession>
<evidence type="ECO:0000313" key="2">
    <source>
        <dbReference type="EMBL" id="GFR51369.1"/>
    </source>
</evidence>
<keyword evidence="3" id="KW-1185">Reference proteome</keyword>
<comment type="caution">
    <text evidence="2">The sequence shown here is derived from an EMBL/GenBank/DDBJ whole genome shotgun (WGS) entry which is preliminary data.</text>
</comment>
<organism evidence="2 3">
    <name type="scientific">Astrephomene gubernaculifera</name>
    <dbReference type="NCBI Taxonomy" id="47775"/>
    <lineage>
        <taxon>Eukaryota</taxon>
        <taxon>Viridiplantae</taxon>
        <taxon>Chlorophyta</taxon>
        <taxon>core chlorophytes</taxon>
        <taxon>Chlorophyceae</taxon>
        <taxon>CS clade</taxon>
        <taxon>Chlamydomonadales</taxon>
        <taxon>Astrephomenaceae</taxon>
        <taxon>Astrephomene</taxon>
    </lineage>
</organism>
<dbReference type="Proteomes" id="UP001054857">
    <property type="component" value="Unassembled WGS sequence"/>
</dbReference>
<proteinExistence type="predicted"/>
<feature type="region of interest" description="Disordered" evidence="1">
    <location>
        <begin position="1"/>
        <end position="27"/>
    </location>
</feature>
<evidence type="ECO:0000256" key="1">
    <source>
        <dbReference type="SAM" id="MobiDB-lite"/>
    </source>
</evidence>
<feature type="non-terminal residue" evidence="2">
    <location>
        <position position="1"/>
    </location>
</feature>
<dbReference type="EMBL" id="BMAR01000049">
    <property type="protein sequence ID" value="GFR51369.1"/>
    <property type="molecule type" value="Genomic_DNA"/>
</dbReference>
<dbReference type="AlphaFoldDB" id="A0AAD3E2E9"/>
<evidence type="ECO:0000313" key="3">
    <source>
        <dbReference type="Proteomes" id="UP001054857"/>
    </source>
</evidence>